<dbReference type="SMART" id="SM00184">
    <property type="entry name" value="RING"/>
    <property type="match status" value="1"/>
</dbReference>
<accession>V6TFH0</accession>
<evidence type="ECO:0000256" key="2">
    <source>
        <dbReference type="SAM" id="MobiDB-lite"/>
    </source>
</evidence>
<feature type="domain" description="RING-type" evidence="3">
    <location>
        <begin position="1423"/>
        <end position="1464"/>
    </location>
</feature>
<reference evidence="4 5" key="2">
    <citation type="journal article" date="2013" name="Genome Biol. Evol.">
        <title>Genome sequencing of Giardia lamblia genotypes A2 and B isolates (DH and GS) and comparative analysis with the genomes of genotypes A1 and E (WB and Pig).</title>
        <authorList>
            <person name="Adam R.D."/>
            <person name="Dahlstrom E.W."/>
            <person name="Martens C.A."/>
            <person name="Bruno D.P."/>
            <person name="Barbian K.D."/>
            <person name="Ricklefs S.M."/>
            <person name="Hernandez M.M."/>
            <person name="Narla N.P."/>
            <person name="Patel R.B."/>
            <person name="Porcella S.F."/>
            <person name="Nash T.E."/>
        </authorList>
    </citation>
    <scope>NUCLEOTIDE SEQUENCE [LARGE SCALE GENOMIC DNA]</scope>
    <source>
        <strain evidence="4 5">DH</strain>
    </source>
</reference>
<keyword evidence="1" id="KW-0863">Zinc-finger</keyword>
<name>V6TFH0_GIAIN</name>
<dbReference type="InterPro" id="IPR001841">
    <property type="entry name" value="Znf_RING"/>
</dbReference>
<keyword evidence="1" id="KW-0479">Metal-binding</keyword>
<dbReference type="Gene3D" id="3.30.40.10">
    <property type="entry name" value="Zinc/RING finger domain, C3HC4 (zinc finger)"/>
    <property type="match status" value="1"/>
</dbReference>
<protein>
    <submittedName>
        <fullName evidence="4">Ankyrin repeat protein</fullName>
    </submittedName>
</protein>
<feature type="compositionally biased region" description="Low complexity" evidence="2">
    <location>
        <begin position="242"/>
        <end position="259"/>
    </location>
</feature>
<dbReference type="VEuPathDB" id="GiardiaDB:QR46_2717"/>
<feature type="compositionally biased region" description="Polar residues" evidence="2">
    <location>
        <begin position="215"/>
        <end position="235"/>
    </location>
</feature>
<dbReference type="VEuPathDB" id="GiardiaDB:GL50581_1836"/>
<keyword evidence="1" id="KW-0862">Zinc</keyword>
<evidence type="ECO:0000313" key="5">
    <source>
        <dbReference type="Proteomes" id="UP000018320"/>
    </source>
</evidence>
<comment type="caution">
    <text evidence="4">The sequence shown here is derived from an EMBL/GenBank/DDBJ whole genome shotgun (WGS) entry which is preliminary data.</text>
</comment>
<evidence type="ECO:0000259" key="3">
    <source>
        <dbReference type="PROSITE" id="PS50089"/>
    </source>
</evidence>
<feature type="region of interest" description="Disordered" evidence="2">
    <location>
        <begin position="1174"/>
        <end position="1195"/>
    </location>
</feature>
<dbReference type="SMART" id="SM00248">
    <property type="entry name" value="ANK"/>
    <property type="match status" value="4"/>
</dbReference>
<feature type="region of interest" description="Disordered" evidence="2">
    <location>
        <begin position="166"/>
        <end position="185"/>
    </location>
</feature>
<dbReference type="GO" id="GO:0008270">
    <property type="term" value="F:zinc ion binding"/>
    <property type="evidence" value="ECO:0007669"/>
    <property type="project" value="UniProtKB-KW"/>
</dbReference>
<dbReference type="SUPFAM" id="SSF48403">
    <property type="entry name" value="Ankyrin repeat"/>
    <property type="match status" value="1"/>
</dbReference>
<reference evidence="5" key="1">
    <citation type="submission" date="2012-02" db="EMBL/GenBank/DDBJ databases">
        <title>Genome sequencing of Giardia lamblia Genotypes A2 and B isolates (DH and GS) and comparative analysis with the genomes of Genotypes A1 and E (WB and Pig).</title>
        <authorList>
            <person name="Adam R."/>
            <person name="Dahlstrom E."/>
            <person name="Martens C."/>
            <person name="Bruno D."/>
            <person name="Barbian K."/>
            <person name="Porcella S.F."/>
            <person name="Nash T."/>
        </authorList>
    </citation>
    <scope>NUCLEOTIDE SEQUENCE</scope>
    <source>
        <strain evidence="5">DH</strain>
    </source>
</reference>
<dbReference type="SUPFAM" id="SSF57850">
    <property type="entry name" value="RING/U-box"/>
    <property type="match status" value="1"/>
</dbReference>
<dbReference type="Pfam" id="PF12796">
    <property type="entry name" value="Ank_2"/>
    <property type="match status" value="2"/>
</dbReference>
<sequence length="1510" mass="168293">VLIWLKPRKSLIGLNSHKSVSLFYCPVKKLSNTMHAWPRCIAVASDEKITELLRTSPKDCDEFGRSGLFYAVYMRKLWLIESLIPLEAGTRDANGMTALMFAASSGFLDAVKVLAPVEHSIADNHGYTALTYAIFHQNYQAAQIILSCQHEPHSISDRQDIIESLNQSTGGHTNPSTQQTLRSNTNEAPTVIDMLTESTLEATVVQPNHELGEHSLSTPNNSENTLEFSMSSSPAGSADPATLISMSSSTETSQDSGSSEAEQEDGVLEPSLRYTSTAIGLPPAYPGARRGSTETLDPPLILHGHAFYSPHVANRSFLRSNALSPINVINGSKSFLDFSVAPLLFSNTLFISPGWKFACSSTDLFSSLKTNMVAEIIYARGTAPPLIPITEIAAGLQMSRLSTASCFNIISLPDSRLTVKKFLSDHATNFSTLTPSDKEASLKFAFSSICLESRNNASSSLPPLPPEHQDPVETVRKISNLDLFGILPELSLSNLITLAHDIFFGNELSSLTRDKCLQYATAVVLGHYPAHRANYSSDLTYFIKSAMSVCPPYPDSKAILEIIKPVVMQPHKDNLSVITFLASICACFKGHRLLWNYALQYFYRTLVKSHDINIPLSSLIKQDTAGSRHRARDLFALLFASTTPPSAKLSQVALHAPTMGFLDILRQISEHNKIEDKQSCPERFFLSEDYSRLMQSIISNADDDDVASALYVTMLFRNGNLRDLILNHRGRGFRDAKGRTPYMIESLCASISMYVRVHIDSDGEIRRNGLAPKRSLRDLYGLVIPFSDLVGLFLSANIASFYCRVLLKAAVVNLPLRVVHFFEFYSSLDFVAFNRTLSDRSLDYDPLQLAEVDFTAVDSEGIHTLGYMVLHEDWLLRQETDKIDMLIRYGGNNPHYLNCPDRKGWTMMMRLSALKHTFLYAKLFNALSPRLLRSQASLGETALMVAVKANNPLAVTYMLLSKEGRMRTSQGMTALMFALRRGTPSADIIGSLLTEECGMQDNDGNTALMHLCLLACCDITRVLPSILLQELVSKEGYLVNNYGMTPLMFLLLGYALKEKFASANILCLQTNPLSLSTPDIIDESVLSSETESQPMATMSQQDLPGVYEEGSDEQLHHRTRLIQQQDRTIGNRSYLNQSSTAFNILPTYTASPNSPDLIFLRQNLANFVHSSEPSSELLSSSDESMFSDTSDNTDQSVTNAAHPLLNTSIKHLYNENTLMSSYIVEKELSQKIIALVGQDGYTAILTCLREDSFENYNTGQQLPGLADIFMKTPIELKPLSIELSFFHDILHKSDMYGNRALDYCMESQYLIDIVLNVALSMKIPTQSLMAVRKGLHKFISRCYKSINLLTQSSHISLQEKQERRALCYELFEAFFAQFDVIGESAEPVGSHIDSRQRQIRKLCHNYLYSNPDLNGSTNPDGACVICMSRAKEVCVVPCGHMVYCRRCSREIETENENAQCPLCRRNSTALITPIFLLRNQVSEGLDLKLQKKKYKWLIDEEVYVIDEDSS</sequence>
<dbReference type="PANTHER" id="PTHR24120:SF4">
    <property type="entry name" value="GH07239P"/>
    <property type="match status" value="1"/>
</dbReference>
<dbReference type="PROSITE" id="PS50089">
    <property type="entry name" value="ZF_RING_2"/>
    <property type="match status" value="1"/>
</dbReference>
<proteinExistence type="predicted"/>
<dbReference type="InterPro" id="IPR036770">
    <property type="entry name" value="Ankyrin_rpt-contain_sf"/>
</dbReference>
<dbReference type="InterPro" id="IPR002110">
    <property type="entry name" value="Ankyrin_rpt"/>
</dbReference>
<dbReference type="VEuPathDB" id="GiardiaDB:GL50803_0060783"/>
<dbReference type="CDD" id="cd23145">
    <property type="entry name" value="RING-HC_SPL2-like"/>
    <property type="match status" value="1"/>
</dbReference>
<dbReference type="EMBL" id="AHGT01000073">
    <property type="protein sequence ID" value="ESU35650.1"/>
    <property type="molecule type" value="Genomic_DNA"/>
</dbReference>
<dbReference type="Gene3D" id="1.25.40.20">
    <property type="entry name" value="Ankyrin repeat-containing domain"/>
    <property type="match status" value="2"/>
</dbReference>
<feature type="compositionally biased region" description="Low complexity" evidence="2">
    <location>
        <begin position="1174"/>
        <end position="1190"/>
    </location>
</feature>
<evidence type="ECO:0000256" key="1">
    <source>
        <dbReference type="PROSITE-ProRule" id="PRU00175"/>
    </source>
</evidence>
<evidence type="ECO:0000313" key="4">
    <source>
        <dbReference type="EMBL" id="ESU35650.1"/>
    </source>
</evidence>
<dbReference type="Pfam" id="PF13920">
    <property type="entry name" value="zf-C3HC4_3"/>
    <property type="match status" value="1"/>
</dbReference>
<feature type="region of interest" description="Disordered" evidence="2">
    <location>
        <begin position="209"/>
        <end position="270"/>
    </location>
</feature>
<feature type="non-terminal residue" evidence="4">
    <location>
        <position position="1"/>
    </location>
</feature>
<dbReference type="InterPro" id="IPR013083">
    <property type="entry name" value="Znf_RING/FYVE/PHD"/>
</dbReference>
<dbReference type="PANTHER" id="PTHR24120">
    <property type="entry name" value="GH07239P"/>
    <property type="match status" value="1"/>
</dbReference>
<dbReference type="VEuPathDB" id="GiardiaDB:DHA2_153336"/>
<dbReference type="Proteomes" id="UP000018320">
    <property type="component" value="Unassembled WGS sequence"/>
</dbReference>
<gene>
    <name evidence="4" type="ORF">DHA2_153336</name>
</gene>
<organism evidence="4 5">
    <name type="scientific">Giardia intestinalis</name>
    <name type="common">Giardia lamblia</name>
    <dbReference type="NCBI Taxonomy" id="5741"/>
    <lineage>
        <taxon>Eukaryota</taxon>
        <taxon>Metamonada</taxon>
        <taxon>Diplomonadida</taxon>
        <taxon>Hexamitidae</taxon>
        <taxon>Giardiinae</taxon>
        <taxon>Giardia</taxon>
    </lineage>
</organism>